<feature type="compositionally biased region" description="Low complexity" evidence="3">
    <location>
        <begin position="456"/>
        <end position="466"/>
    </location>
</feature>
<evidence type="ECO:0000256" key="3">
    <source>
        <dbReference type="SAM" id="MobiDB-lite"/>
    </source>
</evidence>
<dbReference type="EMBL" id="MBFT01000100">
    <property type="protein sequence ID" value="PVU97749.1"/>
    <property type="molecule type" value="Genomic_DNA"/>
</dbReference>
<evidence type="ECO:0000256" key="2">
    <source>
        <dbReference type="PROSITE-ProRule" id="PRU00176"/>
    </source>
</evidence>
<dbReference type="PROSITE" id="PS50102">
    <property type="entry name" value="RRM"/>
    <property type="match status" value="2"/>
</dbReference>
<dbReference type="InterPro" id="IPR035979">
    <property type="entry name" value="RBD_domain_sf"/>
</dbReference>
<dbReference type="SMART" id="SM00360">
    <property type="entry name" value="RRM"/>
    <property type="match status" value="2"/>
</dbReference>
<feature type="compositionally biased region" description="Basic and acidic residues" evidence="3">
    <location>
        <begin position="503"/>
        <end position="524"/>
    </location>
</feature>
<name>A0A2T9YZL4_9FUNG</name>
<dbReference type="Pfam" id="PF00076">
    <property type="entry name" value="RRM_1"/>
    <property type="match status" value="1"/>
</dbReference>
<dbReference type="STRING" id="61424.A0A2T9YZL4"/>
<dbReference type="Proteomes" id="UP000245699">
    <property type="component" value="Unassembled WGS sequence"/>
</dbReference>
<dbReference type="AlphaFoldDB" id="A0A2T9YZL4"/>
<evidence type="ECO:0000256" key="1">
    <source>
        <dbReference type="ARBA" id="ARBA00022884"/>
    </source>
</evidence>
<feature type="domain" description="RRM" evidence="4">
    <location>
        <begin position="9"/>
        <end position="106"/>
    </location>
</feature>
<reference evidence="5 6" key="1">
    <citation type="journal article" date="2018" name="MBio">
        <title>Comparative Genomics Reveals the Core Gene Toolbox for the Fungus-Insect Symbiosis.</title>
        <authorList>
            <person name="Wang Y."/>
            <person name="Stata M."/>
            <person name="Wang W."/>
            <person name="Stajich J.E."/>
            <person name="White M.M."/>
            <person name="Moncalvo J.M."/>
        </authorList>
    </citation>
    <scope>NUCLEOTIDE SEQUENCE [LARGE SCALE GENOMIC DNA]</scope>
    <source>
        <strain evidence="5 6">AUS-77-4</strain>
    </source>
</reference>
<dbReference type="OrthoDB" id="431169at2759"/>
<feature type="compositionally biased region" description="Basic and acidic residues" evidence="3">
    <location>
        <begin position="476"/>
        <end position="487"/>
    </location>
</feature>
<keyword evidence="6" id="KW-1185">Reference proteome</keyword>
<evidence type="ECO:0000313" key="5">
    <source>
        <dbReference type="EMBL" id="PVU97749.1"/>
    </source>
</evidence>
<keyword evidence="1 2" id="KW-0694">RNA-binding</keyword>
<organism evidence="5 6">
    <name type="scientific">Furculomyces boomerangus</name>
    <dbReference type="NCBI Taxonomy" id="61424"/>
    <lineage>
        <taxon>Eukaryota</taxon>
        <taxon>Fungi</taxon>
        <taxon>Fungi incertae sedis</taxon>
        <taxon>Zoopagomycota</taxon>
        <taxon>Kickxellomycotina</taxon>
        <taxon>Harpellomycetes</taxon>
        <taxon>Harpellales</taxon>
        <taxon>Harpellaceae</taxon>
        <taxon>Furculomyces</taxon>
    </lineage>
</organism>
<dbReference type="SUPFAM" id="SSF54928">
    <property type="entry name" value="RNA-binding domain, RBD"/>
    <property type="match status" value="2"/>
</dbReference>
<evidence type="ECO:0000313" key="6">
    <source>
        <dbReference type="Proteomes" id="UP000245699"/>
    </source>
</evidence>
<comment type="caution">
    <text evidence="5">The sequence shown here is derived from an EMBL/GenBank/DDBJ whole genome shotgun (WGS) entry which is preliminary data.</text>
</comment>
<protein>
    <recommendedName>
        <fullName evidence="4">RRM domain-containing protein</fullName>
    </recommendedName>
</protein>
<dbReference type="GO" id="GO:0003723">
    <property type="term" value="F:RNA binding"/>
    <property type="evidence" value="ECO:0007669"/>
    <property type="project" value="UniProtKB-UniRule"/>
</dbReference>
<accession>A0A2T9YZL4</accession>
<gene>
    <name evidence="5" type="ORF">BB559_001928</name>
</gene>
<dbReference type="InterPro" id="IPR000504">
    <property type="entry name" value="RRM_dom"/>
</dbReference>
<proteinExistence type="predicted"/>
<feature type="region of interest" description="Disordered" evidence="3">
    <location>
        <begin position="440"/>
        <end position="534"/>
    </location>
</feature>
<sequence>MSHSQEEITTIFVVGFPDDMTEREFVNMFTFSPGFEAAMLKVPSAEEMEKEGSGSASGTPMSAKKQIIGFAKFRSQIEALEAKDILTGKKIDADSNCVIKAELAKKNLHTKRGSINLNLGNFGMDMNSAFPLFGQTQSGFGNGSGLMSARPYNMNISTNLGGRGFDYGNIDASLMSAPLYRPYEMFNSQSENLMRNDASRENGRGYHHHFEGYDMLNSASGAGEAGKLSQGHKNGVDLAKTQSEHIFPQDFGGTRNGSNKGMSDLQSIRQRLNSLNINTNFMNSVGMQPSVSSPMSAITGMPSSGLVSGVPPAPGLSKVVKTRSSNFNDQNPPCNTLYVGNLPIGTQEEELRKLFENSVGYKRLCFRTKPNSGPMCFVEFNTVENASSALRDYDGKMLSTSATSGIRLSYSKNPLGVRSNQNSGFMGNIGEEKHGLLKADKKGMGGIGKPKDFDSGNESPGSPESGLTEGDQSSSRMEEILDEEIKKEHRKKSVDSQGSATEIEGHETTKSKTRKGYLENKEGRVNVNMLGSTN</sequence>
<dbReference type="PANTHER" id="PTHR10501">
    <property type="entry name" value="U1 SMALL NUCLEAR RIBONUCLEOPROTEIN A/U2 SMALL NUCLEAR RIBONUCLEOPROTEIN B"/>
    <property type="match status" value="1"/>
</dbReference>
<feature type="compositionally biased region" description="Basic and acidic residues" evidence="3">
    <location>
        <begin position="440"/>
        <end position="454"/>
    </location>
</feature>
<feature type="domain" description="RRM" evidence="4">
    <location>
        <begin position="335"/>
        <end position="413"/>
    </location>
</feature>
<dbReference type="InterPro" id="IPR012677">
    <property type="entry name" value="Nucleotide-bd_a/b_plait_sf"/>
</dbReference>
<evidence type="ECO:0000259" key="4">
    <source>
        <dbReference type="PROSITE" id="PS50102"/>
    </source>
</evidence>
<dbReference type="Gene3D" id="3.30.70.330">
    <property type="match status" value="2"/>
</dbReference>